<dbReference type="PANTHER" id="PTHR48080">
    <property type="entry name" value="D-GALACTONATE DEHYDRATASE-RELATED"/>
    <property type="match status" value="1"/>
</dbReference>
<dbReference type="SMART" id="SM00922">
    <property type="entry name" value="MR_MLE"/>
    <property type="match status" value="1"/>
</dbReference>
<feature type="domain" description="Mandelate racemase/muconate lactonizing enzyme C-terminal" evidence="3">
    <location>
        <begin position="147"/>
        <end position="243"/>
    </location>
</feature>
<dbReference type="Gene3D" id="3.30.390.10">
    <property type="entry name" value="Enolase-like, N-terminal domain"/>
    <property type="match status" value="1"/>
</dbReference>
<dbReference type="InterPro" id="IPR013342">
    <property type="entry name" value="Mandelate_racemase_C"/>
</dbReference>
<dbReference type="SUPFAM" id="SSF54826">
    <property type="entry name" value="Enolase N-terminal domain-like"/>
    <property type="match status" value="1"/>
</dbReference>
<dbReference type="InterPro" id="IPR036849">
    <property type="entry name" value="Enolase-like_C_sf"/>
</dbReference>
<comment type="similarity">
    <text evidence="1">Belongs to the mandelate racemase/muconate lactonizing enzyme family.</text>
</comment>
<gene>
    <name evidence="4" type="ORF">METZ01_LOCUS349995</name>
</gene>
<reference evidence="4" key="1">
    <citation type="submission" date="2018-05" db="EMBL/GenBank/DDBJ databases">
        <authorList>
            <person name="Lanie J.A."/>
            <person name="Ng W.-L."/>
            <person name="Kazmierczak K.M."/>
            <person name="Andrzejewski T.M."/>
            <person name="Davidsen T.M."/>
            <person name="Wayne K.J."/>
            <person name="Tettelin H."/>
            <person name="Glass J.I."/>
            <person name="Rusch D."/>
            <person name="Podicherti R."/>
            <person name="Tsui H.-C.T."/>
            <person name="Winkler M.E."/>
        </authorList>
    </citation>
    <scope>NUCLEOTIDE SEQUENCE</scope>
</reference>
<protein>
    <recommendedName>
        <fullName evidence="3">Mandelate racemase/muconate lactonizing enzyme C-terminal domain-containing protein</fullName>
    </recommendedName>
</protein>
<dbReference type="GO" id="GO:0046872">
    <property type="term" value="F:metal ion binding"/>
    <property type="evidence" value="ECO:0007669"/>
    <property type="project" value="UniProtKB-KW"/>
</dbReference>
<dbReference type="InterPro" id="IPR029065">
    <property type="entry name" value="Enolase_C-like"/>
</dbReference>
<dbReference type="Pfam" id="PF13378">
    <property type="entry name" value="MR_MLE_C"/>
    <property type="match status" value="1"/>
</dbReference>
<accession>A0A382RKL2</accession>
<dbReference type="EMBL" id="UINC01121757">
    <property type="protein sequence ID" value="SVC97141.1"/>
    <property type="molecule type" value="Genomic_DNA"/>
</dbReference>
<evidence type="ECO:0000259" key="3">
    <source>
        <dbReference type="SMART" id="SM00922"/>
    </source>
</evidence>
<dbReference type="SFLD" id="SFLDS00001">
    <property type="entry name" value="Enolase"/>
    <property type="match status" value="1"/>
</dbReference>
<dbReference type="Gene3D" id="3.20.20.120">
    <property type="entry name" value="Enolase-like C-terminal domain"/>
    <property type="match status" value="1"/>
</dbReference>
<dbReference type="Pfam" id="PF02746">
    <property type="entry name" value="MR_MLE_N"/>
    <property type="match status" value="1"/>
</dbReference>
<evidence type="ECO:0000256" key="2">
    <source>
        <dbReference type="ARBA" id="ARBA00022723"/>
    </source>
</evidence>
<dbReference type="AlphaFoldDB" id="A0A382RKL2"/>
<name>A0A382RKL2_9ZZZZ</name>
<feature type="non-terminal residue" evidence="4">
    <location>
        <position position="252"/>
    </location>
</feature>
<dbReference type="InterPro" id="IPR013341">
    <property type="entry name" value="Mandelate_racemase_N_dom"/>
</dbReference>
<dbReference type="SUPFAM" id="SSF51604">
    <property type="entry name" value="Enolase C-terminal domain-like"/>
    <property type="match status" value="1"/>
</dbReference>
<organism evidence="4">
    <name type="scientific">marine metagenome</name>
    <dbReference type="NCBI Taxonomy" id="408172"/>
    <lineage>
        <taxon>unclassified sequences</taxon>
        <taxon>metagenomes</taxon>
        <taxon>ecological metagenomes</taxon>
    </lineage>
</organism>
<sequence length="252" mass="27548">MTSIKSIKTTPLLIRDKVPYVWAQGVTYGAEVILIEIQTTDGVSGYGESIGAPLAAAVNPLIDMAAQQLIGESVFDNRRLMAQCAQSIFQLHGIGRASGLGQQVLAGLEMAMWDAAGKTAGYAVHELLGGKVREEIEYFGFIQGDTAEELANHAADLVKEGHHVIYGKVGRGEQLDCEIVRQVRGAVGESIRLRFDPNEAWDPLTAVRMIRKLAPYDIEMFEQPCDHRSLQALRQIRENSPVAIAADQSVFD</sequence>
<dbReference type="InterPro" id="IPR034593">
    <property type="entry name" value="DgoD-like"/>
</dbReference>
<evidence type="ECO:0000313" key="4">
    <source>
        <dbReference type="EMBL" id="SVC97141.1"/>
    </source>
</evidence>
<dbReference type="PANTHER" id="PTHR48080:SF3">
    <property type="entry name" value="ENOLASE SUPERFAMILY MEMBER DDB_G0284701"/>
    <property type="match status" value="1"/>
</dbReference>
<proteinExistence type="inferred from homology"/>
<dbReference type="InterPro" id="IPR029017">
    <property type="entry name" value="Enolase-like_N"/>
</dbReference>
<keyword evidence="2" id="KW-0479">Metal-binding</keyword>
<evidence type="ECO:0000256" key="1">
    <source>
        <dbReference type="ARBA" id="ARBA00008031"/>
    </source>
</evidence>